<keyword evidence="2" id="KW-1185">Reference proteome</keyword>
<evidence type="ECO:0000313" key="1">
    <source>
        <dbReference type="EMBL" id="MBO0902846.1"/>
    </source>
</evidence>
<accession>A0ABS3J2P0</accession>
<sequence>MADQSFTVALGDYPLSRKIRETAGPEFTFAEVAPVTKTFKPMLDRQAYDIGEMASVTFLQGKVWGRRVHMLPITMLARFQQRTLVGNTEFGLPKVSELEGKTVGVRSYAQTTGAWVRGLMSRNYGVDLRKINWVSFEDAHVAEFRDPAGVTRAPEGSKVAKWLQEGKVQAAIIGNELPKDDARLQPILENPEGDAFAWYERTRIVPINHLVVVSETMLDRHPDKVRDFYRLAVAAKQDGGGRVEQGIDMNPVGFEALEASLAFLIDIAHEQGLIPERLAPGDLFDPRIREICR</sequence>
<reference evidence="1 2" key="1">
    <citation type="submission" date="2021-03" db="EMBL/GenBank/DDBJ databases">
        <title>Whole genome sequence of Jiella sp. MQZ13P-4.</title>
        <authorList>
            <person name="Tuo L."/>
        </authorList>
    </citation>
    <scope>NUCLEOTIDE SEQUENCE [LARGE SCALE GENOMIC DNA]</scope>
    <source>
        <strain evidence="1 2">MQZ13P-4</strain>
    </source>
</reference>
<comment type="caution">
    <text evidence="1">The sequence shown here is derived from an EMBL/GenBank/DDBJ whole genome shotgun (WGS) entry which is preliminary data.</text>
</comment>
<proteinExistence type="predicted"/>
<dbReference type="EMBL" id="JAFMPY010000004">
    <property type="protein sequence ID" value="MBO0902846.1"/>
    <property type="molecule type" value="Genomic_DNA"/>
</dbReference>
<protein>
    <submittedName>
        <fullName evidence="1">Phosphate ABC transporter substrate-binding protein</fullName>
    </submittedName>
</protein>
<dbReference type="RefSeq" id="WP_207349496.1">
    <property type="nucleotide sequence ID" value="NZ_JAFMPY010000004.1"/>
</dbReference>
<organism evidence="1 2">
    <name type="scientific">Jiella sonneratiae</name>
    <dbReference type="NCBI Taxonomy" id="2816856"/>
    <lineage>
        <taxon>Bacteria</taxon>
        <taxon>Pseudomonadati</taxon>
        <taxon>Pseudomonadota</taxon>
        <taxon>Alphaproteobacteria</taxon>
        <taxon>Hyphomicrobiales</taxon>
        <taxon>Aurantimonadaceae</taxon>
        <taxon>Jiella</taxon>
    </lineage>
</organism>
<dbReference type="SUPFAM" id="SSF53850">
    <property type="entry name" value="Periplasmic binding protein-like II"/>
    <property type="match status" value="1"/>
</dbReference>
<name>A0ABS3J2P0_9HYPH</name>
<gene>
    <name evidence="1" type="ORF">J1C47_04280</name>
</gene>
<dbReference type="Proteomes" id="UP000664288">
    <property type="component" value="Unassembled WGS sequence"/>
</dbReference>
<evidence type="ECO:0000313" key="2">
    <source>
        <dbReference type="Proteomes" id="UP000664288"/>
    </source>
</evidence>